<proteinExistence type="predicted"/>
<dbReference type="EMBL" id="CP001124">
    <property type="protein sequence ID" value="ACH39555.1"/>
    <property type="molecule type" value="Genomic_DNA"/>
</dbReference>
<dbReference type="PANTHER" id="PTHR38009">
    <property type="entry name" value="CONSERVED HYPOTHETICAL PHAGE TAIL PROTEIN"/>
    <property type="match status" value="1"/>
</dbReference>
<reference evidence="1 2" key="2">
    <citation type="journal article" date="2010" name="BMC Genomics">
        <title>The genome of Geobacter bemidjiensis, exemplar for the subsurface clade of Geobacter species that predominate in Fe(III)-reducing subsurface environments.</title>
        <authorList>
            <person name="Aklujkar M."/>
            <person name="Young N.D."/>
            <person name="Holmes D."/>
            <person name="Chavan M."/>
            <person name="Risso C."/>
            <person name="Kiss H.E."/>
            <person name="Han C.S."/>
            <person name="Land M.L."/>
            <person name="Lovley D.R."/>
        </authorList>
    </citation>
    <scope>NUCLEOTIDE SEQUENCE [LARGE SCALE GENOMIC DNA]</scope>
    <source>
        <strain evidence="2">ATCC BAA-1014 / DSM 16622 / JCM 12645 / Bem</strain>
    </source>
</reference>
<dbReference type="eggNOG" id="ENOG5032T2H">
    <property type="taxonomic scope" value="Bacteria"/>
</dbReference>
<dbReference type="OrthoDB" id="9799891at2"/>
<dbReference type="GO" id="GO:0005198">
    <property type="term" value="F:structural molecule activity"/>
    <property type="evidence" value="ECO:0007669"/>
    <property type="project" value="InterPro"/>
</dbReference>
<keyword evidence="2" id="KW-1185">Reference proteome</keyword>
<evidence type="ECO:0000313" key="2">
    <source>
        <dbReference type="Proteomes" id="UP000008825"/>
    </source>
</evidence>
<name>B5EGS2_CITBB</name>
<dbReference type="NCBIfam" id="TIGR02241">
    <property type="entry name" value="conserved hypothetical phage tail region protein"/>
    <property type="match status" value="1"/>
</dbReference>
<accession>B5EGS2</accession>
<dbReference type="Proteomes" id="UP000008825">
    <property type="component" value="Chromosome"/>
</dbReference>
<gene>
    <name evidence="1" type="ordered locus">Gbem_2547</name>
</gene>
<dbReference type="InterPro" id="IPR010667">
    <property type="entry name" value="Phage_T4_Gp19"/>
</dbReference>
<reference evidence="1 2" key="1">
    <citation type="submission" date="2008-07" db="EMBL/GenBank/DDBJ databases">
        <title>Complete sequence of Geobacter bemidjiensis BEM.</title>
        <authorList>
            <consortium name="US DOE Joint Genome Institute"/>
            <person name="Lucas S."/>
            <person name="Copeland A."/>
            <person name="Lapidus A."/>
            <person name="Glavina del Rio T."/>
            <person name="Dalin E."/>
            <person name="Tice H."/>
            <person name="Bruce D."/>
            <person name="Goodwin L."/>
            <person name="Pitluck S."/>
            <person name="Kiss H."/>
            <person name="Brettin T."/>
            <person name="Detter J.C."/>
            <person name="Han C."/>
            <person name="Kuske C.R."/>
            <person name="Schmutz J."/>
            <person name="Larimer F."/>
            <person name="Land M."/>
            <person name="Hauser L."/>
            <person name="Kyrpides N."/>
            <person name="Lykidis A."/>
            <person name="Lovley D."/>
            <person name="Richardson P."/>
        </authorList>
    </citation>
    <scope>NUCLEOTIDE SEQUENCE [LARGE SCALE GENOMIC DNA]</scope>
    <source>
        <strain evidence="2">ATCC BAA-1014 / DSM 16622 / JCM 12645 / Bem</strain>
    </source>
</reference>
<dbReference type="InterPro" id="IPR011747">
    <property type="entry name" value="CHP02241"/>
</dbReference>
<sequence>MVDYYPPWGFYYRVEFGFSKNKDDVRFQTVSGLSVEYDMEEYKEGGENRFTHKLPVRTKYADLVLKRGMLTKSEVFDWFFRAFRDRDFKPTDLNIVLLNEKGEPLRTWKVAHAVPRKWQVSDLNASENSLVIETLELSYRYFTVQDR</sequence>
<evidence type="ECO:0000313" key="1">
    <source>
        <dbReference type="EMBL" id="ACH39555.1"/>
    </source>
</evidence>
<dbReference type="KEGG" id="gbm:Gbem_2547"/>
<dbReference type="AlphaFoldDB" id="B5EGS2"/>
<dbReference type="RefSeq" id="WP_012530976.1">
    <property type="nucleotide sequence ID" value="NC_011146.1"/>
</dbReference>
<dbReference type="STRING" id="404380.Gbem_2547"/>
<dbReference type="HOGENOM" id="CLU_101335_0_1_7"/>
<dbReference type="Pfam" id="PF06841">
    <property type="entry name" value="Phage_T4_gp19"/>
    <property type="match status" value="1"/>
</dbReference>
<protein>
    <submittedName>
        <fullName evidence="1">Phage tail tube protein gp19, putative</fullName>
    </submittedName>
</protein>
<dbReference type="PANTHER" id="PTHR38009:SF1">
    <property type="entry name" value="CONSERVED HYPOTHETICAL PHAGE TAIL PROTEIN"/>
    <property type="match status" value="1"/>
</dbReference>
<organism evidence="1 2">
    <name type="scientific">Citrifermentans bemidjiense (strain ATCC BAA-1014 / DSM 16622 / JCM 12645 / Bem)</name>
    <name type="common">Geobacter bemidjiensis</name>
    <dbReference type="NCBI Taxonomy" id="404380"/>
    <lineage>
        <taxon>Bacteria</taxon>
        <taxon>Pseudomonadati</taxon>
        <taxon>Thermodesulfobacteriota</taxon>
        <taxon>Desulfuromonadia</taxon>
        <taxon>Geobacterales</taxon>
        <taxon>Geobacteraceae</taxon>
        <taxon>Citrifermentans</taxon>
    </lineage>
</organism>